<reference evidence="2 3" key="1">
    <citation type="submission" date="2019-03" db="EMBL/GenBank/DDBJ databases">
        <title>An improved genome assembly of the fluke Schistosoma japonicum.</title>
        <authorList>
            <person name="Hu W."/>
            <person name="Luo F."/>
            <person name="Yin M."/>
            <person name="Mo X."/>
            <person name="Sun C."/>
            <person name="Wu Q."/>
            <person name="Zhu B."/>
            <person name="Xiang M."/>
            <person name="Wang J."/>
            <person name="Wang Y."/>
            <person name="Zhang T."/>
            <person name="Xu B."/>
            <person name="Zheng H."/>
            <person name="Feng Z."/>
        </authorList>
    </citation>
    <scope>NUCLEOTIDE SEQUENCE [LARGE SCALE GENOMIC DNA]</scope>
    <source>
        <strain evidence="2">HuSjv2</strain>
        <tissue evidence="2">Worms</tissue>
    </source>
</reference>
<dbReference type="InterPro" id="IPR000718">
    <property type="entry name" value="Peptidase_M13"/>
</dbReference>
<dbReference type="InterPro" id="IPR024079">
    <property type="entry name" value="MetalloPept_cat_dom_sf"/>
</dbReference>
<dbReference type="PROSITE" id="PS51885">
    <property type="entry name" value="NEPRILYSIN"/>
    <property type="match status" value="1"/>
</dbReference>
<dbReference type="PANTHER" id="PTHR11733">
    <property type="entry name" value="ZINC METALLOPROTEASE FAMILY M13 NEPRILYSIN-RELATED"/>
    <property type="match status" value="1"/>
</dbReference>
<protein>
    <submittedName>
        <fullName evidence="2">Endothelin-converting enzyme 1</fullName>
    </submittedName>
</protein>
<dbReference type="Gene3D" id="3.40.390.10">
    <property type="entry name" value="Collagenase (Catalytic Domain)"/>
    <property type="match status" value="1"/>
</dbReference>
<proteinExistence type="predicted"/>
<dbReference type="SUPFAM" id="SSF55486">
    <property type="entry name" value="Metalloproteases ('zincins'), catalytic domain"/>
    <property type="match status" value="1"/>
</dbReference>
<dbReference type="OrthoDB" id="6475849at2759"/>
<dbReference type="GO" id="GO:0016485">
    <property type="term" value="P:protein processing"/>
    <property type="evidence" value="ECO:0007669"/>
    <property type="project" value="TreeGrafter"/>
</dbReference>
<evidence type="ECO:0000259" key="1">
    <source>
        <dbReference type="Pfam" id="PF01431"/>
    </source>
</evidence>
<feature type="domain" description="Peptidase M13 C-terminal" evidence="1">
    <location>
        <begin position="7"/>
        <end position="112"/>
    </location>
</feature>
<accession>A0A4Z2CKG6</accession>
<gene>
    <name evidence="2" type="ORF">EWB00_010909</name>
</gene>
<dbReference type="AlphaFoldDB" id="A0A4Z2CKG6"/>
<dbReference type="InterPro" id="IPR018497">
    <property type="entry name" value="Peptidase_M13_C"/>
</dbReference>
<name>A0A4Z2CKG6_SCHJA</name>
<dbReference type="Proteomes" id="UP000311919">
    <property type="component" value="Unassembled WGS sequence"/>
</dbReference>
<comment type="caution">
    <text evidence="2">The sequence shown here is derived from an EMBL/GenBank/DDBJ whole genome shotgun (WGS) entry which is preliminary data.</text>
</comment>
<dbReference type="Pfam" id="PF01431">
    <property type="entry name" value="Peptidase_M13"/>
    <property type="match status" value="1"/>
</dbReference>
<evidence type="ECO:0000313" key="3">
    <source>
        <dbReference type="Proteomes" id="UP000311919"/>
    </source>
</evidence>
<organism evidence="2 3">
    <name type="scientific">Schistosoma japonicum</name>
    <name type="common">Blood fluke</name>
    <dbReference type="NCBI Taxonomy" id="6182"/>
    <lineage>
        <taxon>Eukaryota</taxon>
        <taxon>Metazoa</taxon>
        <taxon>Spiralia</taxon>
        <taxon>Lophotrochozoa</taxon>
        <taxon>Platyhelminthes</taxon>
        <taxon>Trematoda</taxon>
        <taxon>Digenea</taxon>
        <taxon>Strigeidida</taxon>
        <taxon>Schistosomatoidea</taxon>
        <taxon>Schistosomatidae</taxon>
        <taxon>Schistosoma</taxon>
    </lineage>
</organism>
<feature type="non-terminal residue" evidence="2">
    <location>
        <position position="1"/>
    </location>
</feature>
<dbReference type="EMBL" id="SKCS01000891">
    <property type="protein sequence ID" value="TNN04787.1"/>
    <property type="molecule type" value="Genomic_DNA"/>
</dbReference>
<sequence length="113" mass="12884">TGRANFLDEIIADNGALHASFKTYRQLLTQHVDPLGQDPNVSRRRDQSYFYGFAQTLCGHLSGEALEEYTRISPYPLRRERVNIPLSNSEEFAKAYRCALGSPMNPLQKCKVY</sequence>
<dbReference type="GO" id="GO:0004222">
    <property type="term" value="F:metalloendopeptidase activity"/>
    <property type="evidence" value="ECO:0007669"/>
    <property type="project" value="InterPro"/>
</dbReference>
<dbReference type="PANTHER" id="PTHR11733:SF237">
    <property type="entry name" value="NEPRILYSIN-LIKE 4"/>
    <property type="match status" value="1"/>
</dbReference>
<dbReference type="GO" id="GO:0005886">
    <property type="term" value="C:plasma membrane"/>
    <property type="evidence" value="ECO:0007669"/>
    <property type="project" value="TreeGrafter"/>
</dbReference>
<evidence type="ECO:0000313" key="2">
    <source>
        <dbReference type="EMBL" id="TNN04787.1"/>
    </source>
</evidence>
<keyword evidence="3" id="KW-1185">Reference proteome</keyword>